<dbReference type="AlphaFoldDB" id="A0A0R1P6Q7"/>
<dbReference type="PANTHER" id="PTHR30487">
    <property type="entry name" value="TYPE 4 PREPILIN-LIKE PROTEINS LEADER PEPTIDE-PROCESSING ENZYME"/>
    <property type="match status" value="1"/>
</dbReference>
<feature type="transmembrane region" description="Helical" evidence="7">
    <location>
        <begin position="120"/>
        <end position="137"/>
    </location>
</feature>
<dbReference type="InterPro" id="IPR050882">
    <property type="entry name" value="Prepilin_peptidase/N-MTase"/>
</dbReference>
<dbReference type="PANTHER" id="PTHR30487:SF0">
    <property type="entry name" value="PREPILIN LEADER PEPTIDASE_N-METHYLTRANSFERASE-RELATED"/>
    <property type="match status" value="1"/>
</dbReference>
<dbReference type="STRING" id="1423746.FD27_GL000353"/>
<evidence type="ECO:0000259" key="9">
    <source>
        <dbReference type="Pfam" id="PF06750"/>
    </source>
</evidence>
<dbReference type="EMBL" id="AZER01000013">
    <property type="protein sequence ID" value="KRL28079.1"/>
    <property type="molecule type" value="Genomic_DNA"/>
</dbReference>
<reference evidence="10 11" key="1">
    <citation type="journal article" date="2015" name="Genome Announc.">
        <title>Expanding the biotechnology potential of lactobacilli through comparative genomics of 213 strains and associated genera.</title>
        <authorList>
            <person name="Sun Z."/>
            <person name="Harris H.M."/>
            <person name="McCann A."/>
            <person name="Guo C."/>
            <person name="Argimon S."/>
            <person name="Zhang W."/>
            <person name="Yang X."/>
            <person name="Jeffery I.B."/>
            <person name="Cooney J.C."/>
            <person name="Kagawa T.F."/>
            <person name="Liu W."/>
            <person name="Song Y."/>
            <person name="Salvetti E."/>
            <person name="Wrobel A."/>
            <person name="Rasinkangas P."/>
            <person name="Parkhill J."/>
            <person name="Rea M.C."/>
            <person name="O'Sullivan O."/>
            <person name="Ritari J."/>
            <person name="Douillard F.P."/>
            <person name="Paul Ross R."/>
            <person name="Yang R."/>
            <person name="Briner A.E."/>
            <person name="Felis G.E."/>
            <person name="de Vos W.M."/>
            <person name="Barrangou R."/>
            <person name="Klaenhammer T.R."/>
            <person name="Caufield P.W."/>
            <person name="Cui Y."/>
            <person name="Zhang H."/>
            <person name="O'Toole P.W."/>
        </authorList>
    </citation>
    <scope>NUCLEOTIDE SEQUENCE [LARGE SCALE GENOMIC DNA]</scope>
    <source>
        <strain evidence="10 11">DSM 13145</strain>
    </source>
</reference>
<evidence type="ECO:0000313" key="10">
    <source>
        <dbReference type="EMBL" id="KRL28079.1"/>
    </source>
</evidence>
<evidence type="ECO:0000313" key="11">
    <source>
        <dbReference type="Proteomes" id="UP000051445"/>
    </source>
</evidence>
<dbReference type="Pfam" id="PF01478">
    <property type="entry name" value="Peptidase_A24"/>
    <property type="match status" value="1"/>
</dbReference>
<feature type="transmembrane region" description="Helical" evidence="7">
    <location>
        <begin position="6"/>
        <end position="32"/>
    </location>
</feature>
<sequence length="232" mass="26207">MMEVISLYLIFLIIISEIGTSFVMLTAFRLTIGQTPWLPRHSYCDNCHQQLHWWQLIPILGYVIQRGNCHFCRQVINPFIFGSELVIAVATSALANYHLLHDSELVLLLLTLAFLSTTDFYDQFIYCWGLLPLILLIPLTQSCWFRFSCYHVSILLVALLFLIMLSRGLGGLGSGDVELITILLLIMGPCQAALIVLIASVLMLGWWLIKVHPGRQMPFFPALAVGILFVVP</sequence>
<keyword evidence="4 7" id="KW-0812">Transmembrane</keyword>
<dbReference type="PATRIC" id="fig|1423746.3.peg.360"/>
<evidence type="ECO:0000259" key="8">
    <source>
        <dbReference type="Pfam" id="PF01478"/>
    </source>
</evidence>
<comment type="subcellular location">
    <subcellularLocation>
        <location evidence="1">Cell membrane</location>
        <topology evidence="1">Multi-pass membrane protein</topology>
    </subcellularLocation>
</comment>
<gene>
    <name evidence="10" type="ORF">FD27_GL000353</name>
</gene>
<keyword evidence="3" id="KW-1003">Cell membrane</keyword>
<keyword evidence="6 7" id="KW-0472">Membrane</keyword>
<evidence type="ECO:0000256" key="6">
    <source>
        <dbReference type="ARBA" id="ARBA00023136"/>
    </source>
</evidence>
<proteinExistence type="inferred from homology"/>
<comment type="similarity">
    <text evidence="2">Belongs to the peptidase A24 family.</text>
</comment>
<name>A0A0R1P6Q7_9LACO</name>
<evidence type="ECO:0000256" key="3">
    <source>
        <dbReference type="ARBA" id="ARBA00022475"/>
    </source>
</evidence>
<protein>
    <submittedName>
        <fullName evidence="10">Uncharacterized protein</fullName>
    </submittedName>
</protein>
<feature type="domain" description="Prepilin type IV endopeptidase peptidase" evidence="8">
    <location>
        <begin position="107"/>
        <end position="207"/>
    </location>
</feature>
<evidence type="ECO:0000256" key="1">
    <source>
        <dbReference type="ARBA" id="ARBA00004651"/>
    </source>
</evidence>
<accession>A0A0R1P6Q7</accession>
<dbReference type="GO" id="GO:0005886">
    <property type="term" value="C:plasma membrane"/>
    <property type="evidence" value="ECO:0007669"/>
    <property type="project" value="UniProtKB-SubCell"/>
</dbReference>
<feature type="transmembrane region" description="Helical" evidence="7">
    <location>
        <begin position="149"/>
        <end position="170"/>
    </location>
</feature>
<comment type="caution">
    <text evidence="10">The sequence shown here is derived from an EMBL/GenBank/DDBJ whole genome shotgun (WGS) entry which is preliminary data.</text>
</comment>
<dbReference type="OrthoDB" id="9789291at2"/>
<keyword evidence="5 7" id="KW-1133">Transmembrane helix</keyword>
<feature type="transmembrane region" description="Helical" evidence="7">
    <location>
        <begin position="75"/>
        <end position="100"/>
    </location>
</feature>
<evidence type="ECO:0000256" key="2">
    <source>
        <dbReference type="ARBA" id="ARBA00005801"/>
    </source>
</evidence>
<organism evidence="10 11">
    <name type="scientific">Limosilactobacillus frumenti DSM 13145</name>
    <dbReference type="NCBI Taxonomy" id="1423746"/>
    <lineage>
        <taxon>Bacteria</taxon>
        <taxon>Bacillati</taxon>
        <taxon>Bacillota</taxon>
        <taxon>Bacilli</taxon>
        <taxon>Lactobacillales</taxon>
        <taxon>Lactobacillaceae</taxon>
        <taxon>Limosilactobacillus</taxon>
    </lineage>
</organism>
<evidence type="ECO:0000256" key="5">
    <source>
        <dbReference type="ARBA" id="ARBA00022989"/>
    </source>
</evidence>
<feature type="transmembrane region" description="Helical" evidence="7">
    <location>
        <begin position="182"/>
        <end position="209"/>
    </location>
</feature>
<dbReference type="GO" id="GO:0006465">
    <property type="term" value="P:signal peptide processing"/>
    <property type="evidence" value="ECO:0007669"/>
    <property type="project" value="TreeGrafter"/>
</dbReference>
<dbReference type="InterPro" id="IPR000045">
    <property type="entry name" value="Prepilin_IV_endopep_pep"/>
</dbReference>
<dbReference type="Pfam" id="PF06750">
    <property type="entry name" value="A24_N_bact"/>
    <property type="match status" value="1"/>
</dbReference>
<dbReference type="InterPro" id="IPR010627">
    <property type="entry name" value="Prepilin_pept_A24_N"/>
</dbReference>
<evidence type="ECO:0000256" key="7">
    <source>
        <dbReference type="SAM" id="Phobius"/>
    </source>
</evidence>
<keyword evidence="11" id="KW-1185">Reference proteome</keyword>
<dbReference type="Proteomes" id="UP000051445">
    <property type="component" value="Unassembled WGS sequence"/>
</dbReference>
<evidence type="ECO:0000256" key="4">
    <source>
        <dbReference type="ARBA" id="ARBA00022692"/>
    </source>
</evidence>
<feature type="domain" description="Prepilin peptidase A24 N-terminal" evidence="9">
    <location>
        <begin position="16"/>
        <end position="95"/>
    </location>
</feature>
<dbReference type="GO" id="GO:0004190">
    <property type="term" value="F:aspartic-type endopeptidase activity"/>
    <property type="evidence" value="ECO:0007669"/>
    <property type="project" value="InterPro"/>
</dbReference>